<dbReference type="SUPFAM" id="SSF55729">
    <property type="entry name" value="Acyl-CoA N-acyltransferases (Nat)"/>
    <property type="match status" value="2"/>
</dbReference>
<dbReference type="Gene3D" id="3.40.630.30">
    <property type="match status" value="1"/>
</dbReference>
<gene>
    <name evidence="4" type="ORF">GCM10023335_31300</name>
</gene>
<proteinExistence type="predicted"/>
<evidence type="ECO:0000256" key="2">
    <source>
        <dbReference type="ARBA" id="ARBA00023315"/>
    </source>
</evidence>
<feature type="domain" description="N-acetyltransferase" evidence="3">
    <location>
        <begin position="36"/>
        <end position="182"/>
    </location>
</feature>
<dbReference type="InterPro" id="IPR050832">
    <property type="entry name" value="Bact_Acetyltransf"/>
</dbReference>
<feature type="domain" description="N-acetyltransferase" evidence="3">
    <location>
        <begin position="191"/>
        <end position="339"/>
    </location>
</feature>
<dbReference type="CDD" id="cd04301">
    <property type="entry name" value="NAT_SF"/>
    <property type="match status" value="2"/>
</dbReference>
<evidence type="ECO:0000256" key="1">
    <source>
        <dbReference type="ARBA" id="ARBA00022679"/>
    </source>
</evidence>
<dbReference type="InterPro" id="IPR016181">
    <property type="entry name" value="Acyl_CoA_acyltransferase"/>
</dbReference>
<dbReference type="Pfam" id="PF00583">
    <property type="entry name" value="Acetyltransf_1"/>
    <property type="match status" value="2"/>
</dbReference>
<accession>A0ABP9IUU8</accession>
<keyword evidence="5" id="KW-1185">Reference proteome</keyword>
<sequence>MWIFNVTQRLSRTRPKMRGIRRDARVACGPMTVIVRELRLGDPADAEGFARIRHLALPFMLFTPESVAHDVEHAHPDSHYRLLLAEEDGELIGTAQVGMVYDSPEPGQGSLTVYVHPERTGRGAGALLVSTAEERLGALGAKKLHTWVLDRPADRAFAEKRGYRAGRSAHFLRFDLANTPLPPLQETPAGVELRTAADFADDPRPLFELDAETLLDEPSDLDREFTDYAAWLKETWHHPLLSHELTSVAVVDGRPAAFSAARTDGGTRYGTVMTGTARAFRGRGLAKLAKNHSLHRARAAGFTQAFTGNDSGNGPMLAINRWLGYQICATEVTYARELV</sequence>
<keyword evidence="2" id="KW-0012">Acyltransferase</keyword>
<dbReference type="PANTHER" id="PTHR43877:SF1">
    <property type="entry name" value="ACETYLTRANSFERASE"/>
    <property type="match status" value="1"/>
</dbReference>
<name>A0ABP9IUU8_9ACTN</name>
<dbReference type="PROSITE" id="PS51186">
    <property type="entry name" value="GNAT"/>
    <property type="match status" value="2"/>
</dbReference>
<evidence type="ECO:0000313" key="5">
    <source>
        <dbReference type="Proteomes" id="UP001501759"/>
    </source>
</evidence>
<evidence type="ECO:0000313" key="4">
    <source>
        <dbReference type="EMBL" id="GAA5010731.1"/>
    </source>
</evidence>
<dbReference type="EMBL" id="BAABKB010000008">
    <property type="protein sequence ID" value="GAA5010731.1"/>
    <property type="molecule type" value="Genomic_DNA"/>
</dbReference>
<dbReference type="Proteomes" id="UP001501759">
    <property type="component" value="Unassembled WGS sequence"/>
</dbReference>
<reference evidence="5" key="1">
    <citation type="journal article" date="2019" name="Int. J. Syst. Evol. Microbiol.">
        <title>The Global Catalogue of Microorganisms (GCM) 10K type strain sequencing project: providing services to taxonomists for standard genome sequencing and annotation.</title>
        <authorList>
            <consortium name="The Broad Institute Genomics Platform"/>
            <consortium name="The Broad Institute Genome Sequencing Center for Infectious Disease"/>
            <person name="Wu L."/>
            <person name="Ma J."/>
        </authorList>
    </citation>
    <scope>NUCLEOTIDE SEQUENCE [LARGE SCALE GENOMIC DNA]</scope>
    <source>
        <strain evidence="5">JCM 18409</strain>
    </source>
</reference>
<evidence type="ECO:0000259" key="3">
    <source>
        <dbReference type="PROSITE" id="PS51186"/>
    </source>
</evidence>
<organism evidence="4 5">
    <name type="scientific">Streptomyces siamensis</name>
    <dbReference type="NCBI Taxonomy" id="1274986"/>
    <lineage>
        <taxon>Bacteria</taxon>
        <taxon>Bacillati</taxon>
        <taxon>Actinomycetota</taxon>
        <taxon>Actinomycetes</taxon>
        <taxon>Kitasatosporales</taxon>
        <taxon>Streptomycetaceae</taxon>
        <taxon>Streptomyces</taxon>
    </lineage>
</organism>
<protein>
    <submittedName>
        <fullName evidence="4">GNAT family N-acetyltransferase</fullName>
    </submittedName>
</protein>
<comment type="caution">
    <text evidence="4">The sequence shown here is derived from an EMBL/GenBank/DDBJ whole genome shotgun (WGS) entry which is preliminary data.</text>
</comment>
<keyword evidence="1" id="KW-0808">Transferase</keyword>
<dbReference type="InterPro" id="IPR000182">
    <property type="entry name" value="GNAT_dom"/>
</dbReference>
<dbReference type="PANTHER" id="PTHR43877">
    <property type="entry name" value="AMINOALKYLPHOSPHONATE N-ACETYLTRANSFERASE-RELATED-RELATED"/>
    <property type="match status" value="1"/>
</dbReference>